<comment type="caution">
    <text evidence="1">The sequence shown here is derived from an EMBL/GenBank/DDBJ whole genome shotgun (WGS) entry which is preliminary data.</text>
</comment>
<gene>
    <name evidence="1" type="ORF">GGQ64_004818</name>
</gene>
<organism evidence="1 2">
    <name type="scientific">Mycoplana azooxidifex</name>
    <dbReference type="NCBI Taxonomy" id="1636188"/>
    <lineage>
        <taxon>Bacteria</taxon>
        <taxon>Pseudomonadati</taxon>
        <taxon>Pseudomonadota</taxon>
        <taxon>Alphaproteobacteria</taxon>
        <taxon>Hyphomicrobiales</taxon>
        <taxon>Rhizobiaceae</taxon>
        <taxon>Mycoplana</taxon>
    </lineage>
</organism>
<dbReference type="AlphaFoldDB" id="A0A7W6DIE0"/>
<sequence>MALGSLSNEILNTLWTKAYSERHGVFPLFQFVMSLAPRRDESRSLKGDFLVASDKGLALRKGVGSFGRHEIAVLIEGEIGVADILLALPMPLDCEALEFAGFLAKSHADLRVDIPADIRRRGEDALRDFLKAVMRKARPSRRVRH</sequence>
<keyword evidence="2" id="KW-1185">Reference proteome</keyword>
<reference evidence="1 2" key="1">
    <citation type="submission" date="2020-08" db="EMBL/GenBank/DDBJ databases">
        <title>Genomic Encyclopedia of Type Strains, Phase IV (KMG-IV): sequencing the most valuable type-strain genomes for metagenomic binning, comparative biology and taxonomic classification.</title>
        <authorList>
            <person name="Goeker M."/>
        </authorList>
    </citation>
    <scope>NUCLEOTIDE SEQUENCE [LARGE SCALE GENOMIC DNA]</scope>
    <source>
        <strain evidence="1 2">DSM 100211</strain>
    </source>
</reference>
<dbReference type="Proteomes" id="UP000574761">
    <property type="component" value="Unassembled WGS sequence"/>
</dbReference>
<proteinExistence type="predicted"/>
<name>A0A7W6DIE0_9HYPH</name>
<evidence type="ECO:0000313" key="2">
    <source>
        <dbReference type="Proteomes" id="UP000574761"/>
    </source>
</evidence>
<accession>A0A7W6DIE0</accession>
<protein>
    <submittedName>
        <fullName evidence="1">Uncharacterized protein</fullName>
    </submittedName>
</protein>
<dbReference type="EMBL" id="JACIEE010000012">
    <property type="protein sequence ID" value="MBB3979574.1"/>
    <property type="molecule type" value="Genomic_DNA"/>
</dbReference>
<evidence type="ECO:0000313" key="1">
    <source>
        <dbReference type="EMBL" id="MBB3979574.1"/>
    </source>
</evidence>
<dbReference type="RefSeq" id="WP_183807808.1">
    <property type="nucleotide sequence ID" value="NZ_JACIEE010000012.1"/>
</dbReference>